<keyword evidence="4" id="KW-1185">Reference proteome</keyword>
<sequence>MSDVQHTLLDTLGTDIARNCPSKAEQVIIQLLCQHHETTPAQALLVLNTIRFNGIVTREMFRYLLLGHLFIVGVESTCVSVHCLRCSPTPDSCPSCQNTSCIVDYANVTSNCTKDFQVSVTSSSTNINEGDDVTLTCTHNLHNLNVTFGWKKDRVELQENQSQLLFQKVLKSAIGPYSCYVNSSCGSYSSSPHTVTVINNSVYVLAICGAAALVLILVMSVIMKFKLKRENEKHRERMERRAQVPPS</sequence>
<name>A0AAV6SLJ8_SOLSE</name>
<dbReference type="AlphaFoldDB" id="A0AAV6SLJ8"/>
<keyword evidence="1" id="KW-0812">Transmembrane</keyword>
<evidence type="ECO:0000259" key="2">
    <source>
        <dbReference type="PROSITE" id="PS50835"/>
    </source>
</evidence>
<dbReference type="Proteomes" id="UP000693946">
    <property type="component" value="Linkage Group LG12"/>
</dbReference>
<organism evidence="3 4">
    <name type="scientific">Solea senegalensis</name>
    <name type="common">Senegalese sole</name>
    <dbReference type="NCBI Taxonomy" id="28829"/>
    <lineage>
        <taxon>Eukaryota</taxon>
        <taxon>Metazoa</taxon>
        <taxon>Chordata</taxon>
        <taxon>Craniata</taxon>
        <taxon>Vertebrata</taxon>
        <taxon>Euteleostomi</taxon>
        <taxon>Actinopterygii</taxon>
        <taxon>Neopterygii</taxon>
        <taxon>Teleostei</taxon>
        <taxon>Neoteleostei</taxon>
        <taxon>Acanthomorphata</taxon>
        <taxon>Carangaria</taxon>
        <taxon>Pleuronectiformes</taxon>
        <taxon>Pleuronectoidei</taxon>
        <taxon>Soleidae</taxon>
        <taxon>Solea</taxon>
    </lineage>
</organism>
<evidence type="ECO:0000256" key="1">
    <source>
        <dbReference type="SAM" id="Phobius"/>
    </source>
</evidence>
<feature type="transmembrane region" description="Helical" evidence="1">
    <location>
        <begin position="202"/>
        <end position="225"/>
    </location>
</feature>
<accession>A0AAV6SLJ8</accession>
<dbReference type="PROSITE" id="PS50835">
    <property type="entry name" value="IG_LIKE"/>
    <property type="match status" value="1"/>
</dbReference>
<dbReference type="InterPro" id="IPR003599">
    <property type="entry name" value="Ig_sub"/>
</dbReference>
<dbReference type="EMBL" id="JAGKHQ010000004">
    <property type="protein sequence ID" value="KAG7518379.1"/>
    <property type="molecule type" value="Genomic_DNA"/>
</dbReference>
<dbReference type="Pfam" id="PF13895">
    <property type="entry name" value="Ig_2"/>
    <property type="match status" value="1"/>
</dbReference>
<comment type="caution">
    <text evidence="3">The sequence shown here is derived from an EMBL/GenBank/DDBJ whole genome shotgun (WGS) entry which is preliminary data.</text>
</comment>
<proteinExistence type="predicted"/>
<feature type="domain" description="Ig-like" evidence="2">
    <location>
        <begin position="116"/>
        <end position="196"/>
    </location>
</feature>
<gene>
    <name evidence="3" type="ORF">JOB18_033171</name>
</gene>
<evidence type="ECO:0000313" key="4">
    <source>
        <dbReference type="Proteomes" id="UP000693946"/>
    </source>
</evidence>
<protein>
    <submittedName>
        <fullName evidence="3">Carcinoembryonic antigen-related cell adhesion molecule 6-like</fullName>
    </submittedName>
</protein>
<evidence type="ECO:0000313" key="3">
    <source>
        <dbReference type="EMBL" id="KAG7518379.1"/>
    </source>
</evidence>
<keyword evidence="1" id="KW-0472">Membrane</keyword>
<keyword evidence="1" id="KW-1133">Transmembrane helix</keyword>
<reference evidence="3 4" key="1">
    <citation type="journal article" date="2021" name="Sci. Rep.">
        <title>Chromosome anchoring in Senegalese sole (Solea senegalensis) reveals sex-associated markers and genome rearrangements in flatfish.</title>
        <authorList>
            <person name="Guerrero-Cozar I."/>
            <person name="Gomez-Garrido J."/>
            <person name="Berbel C."/>
            <person name="Martinez-Blanch J.F."/>
            <person name="Alioto T."/>
            <person name="Claros M.G."/>
            <person name="Gagnaire P.A."/>
            <person name="Manchado M."/>
        </authorList>
    </citation>
    <scope>NUCLEOTIDE SEQUENCE [LARGE SCALE GENOMIC DNA]</scope>
    <source>
        <strain evidence="3">Sse05_10M</strain>
    </source>
</reference>
<dbReference type="SMART" id="SM00409">
    <property type="entry name" value="IG"/>
    <property type="match status" value="1"/>
</dbReference>
<dbReference type="InterPro" id="IPR007110">
    <property type="entry name" value="Ig-like_dom"/>
</dbReference>